<gene>
    <name evidence="2" type="ORF">NM961_12905</name>
</gene>
<evidence type="ECO:0000313" key="2">
    <source>
        <dbReference type="EMBL" id="MCQ4165611.1"/>
    </source>
</evidence>
<dbReference type="RefSeq" id="WP_255914802.1">
    <property type="nucleotide sequence ID" value="NZ_JANFQO010000011.1"/>
</dbReference>
<dbReference type="EMBL" id="JANFQO010000011">
    <property type="protein sequence ID" value="MCQ4165611.1"/>
    <property type="molecule type" value="Genomic_DNA"/>
</dbReference>
<keyword evidence="1" id="KW-0732">Signal</keyword>
<reference evidence="2" key="1">
    <citation type="submission" date="2022-07" db="EMBL/GenBank/DDBJ databases">
        <title>Tahibacter sp., a new gammaproteobacterium isolated from the silt sample collected at pig farm.</title>
        <authorList>
            <person name="Chen H."/>
        </authorList>
    </citation>
    <scope>NUCLEOTIDE SEQUENCE</scope>
    <source>
        <strain evidence="2">P2K</strain>
    </source>
</reference>
<protein>
    <submittedName>
        <fullName evidence="2">Uncharacterized protein</fullName>
    </submittedName>
</protein>
<evidence type="ECO:0000256" key="1">
    <source>
        <dbReference type="SAM" id="SignalP"/>
    </source>
</evidence>
<comment type="caution">
    <text evidence="2">The sequence shown here is derived from an EMBL/GenBank/DDBJ whole genome shotgun (WGS) entry which is preliminary data.</text>
</comment>
<dbReference type="Proteomes" id="UP001165498">
    <property type="component" value="Unassembled WGS sequence"/>
</dbReference>
<organism evidence="2 3">
    <name type="scientific">Tahibacter harae</name>
    <dbReference type="NCBI Taxonomy" id="2963937"/>
    <lineage>
        <taxon>Bacteria</taxon>
        <taxon>Pseudomonadati</taxon>
        <taxon>Pseudomonadota</taxon>
        <taxon>Gammaproteobacteria</taxon>
        <taxon>Lysobacterales</taxon>
        <taxon>Rhodanobacteraceae</taxon>
        <taxon>Tahibacter</taxon>
    </lineage>
</organism>
<sequence>MRKYAKYWLAAAVLLTAASAGAQSAGPDEATLQRRAAVEKEKAAQAELAAGRNAEAIKAAVQRIEMQSRSGEGAKAVLPPYATPVRNPYRAYAPSCVAYRLPEGLPLDASGPLYPSSDSLRMRLAAVETNNPNYVDEFVDIDIWRIPCSSSVFSNGQYRYDSVTLVRIKRDAANEGRLNRYPLFPAVFMSQQPFGNNLRVRVAEEPNTVREQITVDTPIIFTTTYVLENIATNANTTALFDFNNPFTITFDNLFNGASNRYGSISVPAYAPTQAQYPLRGGPIPITGYLTGNWYDEAHSGEGMLVQIFDLPGSTDKLLFTFAWFTFSNDGRPFWLFGSTPINHDERGPINVPTVWSSGGGFAGNFGPSAQVNSWGTVRFTFPNCYEMDFEYSSTVNVPGVPAGNGAKTWTRPANNNGLTCE</sequence>
<evidence type="ECO:0000313" key="3">
    <source>
        <dbReference type="Proteomes" id="UP001165498"/>
    </source>
</evidence>
<feature type="chain" id="PRO_5046979057" evidence="1">
    <location>
        <begin position="23"/>
        <end position="421"/>
    </location>
</feature>
<keyword evidence="3" id="KW-1185">Reference proteome</keyword>
<name>A0ABT1QTM2_9GAMM</name>
<proteinExistence type="predicted"/>
<feature type="signal peptide" evidence="1">
    <location>
        <begin position="1"/>
        <end position="22"/>
    </location>
</feature>
<accession>A0ABT1QTM2</accession>